<dbReference type="EMBL" id="VZZK01000049">
    <property type="protein sequence ID" value="KAB1072365.1"/>
    <property type="molecule type" value="Genomic_DNA"/>
</dbReference>
<feature type="transmembrane region" description="Helical" evidence="2">
    <location>
        <begin position="39"/>
        <end position="59"/>
    </location>
</feature>
<protein>
    <submittedName>
        <fullName evidence="3">Uncharacterized protein</fullName>
    </submittedName>
</protein>
<dbReference type="OrthoDB" id="8004202at2"/>
<feature type="compositionally biased region" description="Polar residues" evidence="1">
    <location>
        <begin position="9"/>
        <end position="18"/>
    </location>
</feature>
<organism evidence="3 4">
    <name type="scientific">Methylobacterium soli</name>
    <dbReference type="NCBI Taxonomy" id="553447"/>
    <lineage>
        <taxon>Bacteria</taxon>
        <taxon>Pseudomonadati</taxon>
        <taxon>Pseudomonadota</taxon>
        <taxon>Alphaproteobacteria</taxon>
        <taxon>Hyphomicrobiales</taxon>
        <taxon>Methylobacteriaceae</taxon>
        <taxon>Methylobacterium</taxon>
    </lineage>
</organism>
<keyword evidence="2" id="KW-0472">Membrane</keyword>
<dbReference type="AlphaFoldDB" id="A0A6L3SPS2"/>
<dbReference type="RefSeq" id="WP_151004637.1">
    <property type="nucleotide sequence ID" value="NZ_BPQY01000774.1"/>
</dbReference>
<name>A0A6L3SPS2_9HYPH</name>
<evidence type="ECO:0000256" key="1">
    <source>
        <dbReference type="SAM" id="MobiDB-lite"/>
    </source>
</evidence>
<feature type="region of interest" description="Disordered" evidence="1">
    <location>
        <begin position="1"/>
        <end position="28"/>
    </location>
</feature>
<comment type="caution">
    <text evidence="3">The sequence shown here is derived from an EMBL/GenBank/DDBJ whole genome shotgun (WGS) entry which is preliminary data.</text>
</comment>
<keyword evidence="4" id="KW-1185">Reference proteome</keyword>
<sequence length="60" mass="6407">MIARVYPDVNTTSASNGPANEPIHRQGQDVNTVDQVSSIYLMGLAIVGGIVADLLLWLVL</sequence>
<gene>
    <name evidence="3" type="ORF">F6X53_28155</name>
</gene>
<keyword evidence="2" id="KW-0812">Transmembrane</keyword>
<evidence type="ECO:0000256" key="2">
    <source>
        <dbReference type="SAM" id="Phobius"/>
    </source>
</evidence>
<keyword evidence="2" id="KW-1133">Transmembrane helix</keyword>
<evidence type="ECO:0000313" key="4">
    <source>
        <dbReference type="Proteomes" id="UP000474159"/>
    </source>
</evidence>
<dbReference type="Proteomes" id="UP000474159">
    <property type="component" value="Unassembled WGS sequence"/>
</dbReference>
<evidence type="ECO:0000313" key="3">
    <source>
        <dbReference type="EMBL" id="KAB1072365.1"/>
    </source>
</evidence>
<proteinExistence type="predicted"/>
<reference evidence="3 4" key="1">
    <citation type="submission" date="2019-09" db="EMBL/GenBank/DDBJ databases">
        <title>YIM 48816 draft genome.</title>
        <authorList>
            <person name="Jiang L."/>
        </authorList>
    </citation>
    <scope>NUCLEOTIDE SEQUENCE [LARGE SCALE GENOMIC DNA]</scope>
    <source>
        <strain evidence="3 4">YIM 48816</strain>
    </source>
</reference>
<accession>A0A6L3SPS2</accession>